<evidence type="ECO:0000256" key="3">
    <source>
        <dbReference type="ARBA" id="ARBA00022692"/>
    </source>
</evidence>
<feature type="transmembrane region" description="Helical" evidence="6">
    <location>
        <begin position="107"/>
        <end position="133"/>
    </location>
</feature>
<keyword evidence="7" id="KW-0934">Plastid</keyword>
<evidence type="ECO:0000256" key="2">
    <source>
        <dbReference type="ARBA" id="ARBA00008882"/>
    </source>
</evidence>
<dbReference type="GO" id="GO:0009977">
    <property type="term" value="F:proton motive force dependent protein transmembrane transporter activity"/>
    <property type="evidence" value="ECO:0007669"/>
    <property type="project" value="TreeGrafter"/>
</dbReference>
<comment type="similarity">
    <text evidence="2">Belongs to the TatC family.</text>
</comment>
<evidence type="ECO:0000256" key="1">
    <source>
        <dbReference type="ARBA" id="ARBA00004141"/>
    </source>
</evidence>
<evidence type="ECO:0000256" key="6">
    <source>
        <dbReference type="SAM" id="Phobius"/>
    </source>
</evidence>
<dbReference type="PANTHER" id="PTHR30371">
    <property type="entry name" value="SEC-INDEPENDENT PROTEIN TRANSLOCASE PROTEIN TATC"/>
    <property type="match status" value="1"/>
</dbReference>
<proteinExistence type="inferred from homology"/>
<evidence type="ECO:0000313" key="7">
    <source>
        <dbReference type="EMBL" id="AOV83729.1"/>
    </source>
</evidence>
<evidence type="ECO:0000256" key="4">
    <source>
        <dbReference type="ARBA" id="ARBA00022989"/>
    </source>
</evidence>
<evidence type="ECO:0000256" key="5">
    <source>
        <dbReference type="ARBA" id="ARBA00023136"/>
    </source>
</evidence>
<dbReference type="InterPro" id="IPR002033">
    <property type="entry name" value="TatC"/>
</dbReference>
<feature type="transmembrane region" description="Helical" evidence="6">
    <location>
        <begin position="24"/>
        <end position="42"/>
    </location>
</feature>
<accession>A0A2H4FGB1</accession>
<reference evidence="7" key="1">
    <citation type="submission" date="2016-03" db="EMBL/GenBank/DDBJ databases">
        <title>Complete plastid genome of Kappaphycus alvarezii.</title>
        <authorList>
            <person name="Zhang L."/>
            <person name="Liu T."/>
            <person name="Liu N."/>
        </authorList>
    </citation>
    <scope>NUCLEOTIDE SEQUENCE</scope>
</reference>
<feature type="transmembrane region" description="Helical" evidence="6">
    <location>
        <begin position="216"/>
        <end position="233"/>
    </location>
</feature>
<dbReference type="NCBIfam" id="TIGR00945">
    <property type="entry name" value="tatC"/>
    <property type="match status" value="1"/>
</dbReference>
<dbReference type="PANTHER" id="PTHR30371:SF0">
    <property type="entry name" value="SEC-INDEPENDENT PROTEIN TRANSLOCASE PROTEIN TATC, CHLOROPLASTIC-RELATED"/>
    <property type="match status" value="1"/>
</dbReference>
<gene>
    <name evidence="7" type="primary">tatC</name>
    <name evidence="7" type="ORF">mogbl145</name>
</gene>
<protein>
    <submittedName>
        <fullName evidence="7">Sec-independent protein translocase-like protein</fullName>
    </submittedName>
</protein>
<dbReference type="HAMAP" id="MF_00902">
    <property type="entry name" value="TatC"/>
    <property type="match status" value="1"/>
</dbReference>
<keyword evidence="4 6" id="KW-1133">Transmembrane helix</keyword>
<geneLocation type="chloroplast" evidence="7"/>
<sequence>MTKNWNNNANMSIFEHLEELRQRMIFALIIFIIITIACFLYNKNISWLLQQPANGIKFLQLAPGEYFFASIKIAIYLGFIISSPFTIYQLLLFILPGLTKRETSFVIPILISSILLFFAGTFFGYKILAPAALKFFISYGEDIIEPIWSFEQYFNFILLLLFSTGIAFQLPVIQILLGITNTISSSQMLRYWKYTIFISTILGAILTPSTDPLTQIFMSLAISLLYLLGILALKSINR</sequence>
<keyword evidence="3 6" id="KW-0812">Transmembrane</keyword>
<dbReference type="InterPro" id="IPR019820">
    <property type="entry name" value="Sec-indep_translocase_CS"/>
</dbReference>
<name>A0A2H4FGB1_9FLOR</name>
<keyword evidence="5 6" id="KW-0472">Membrane</keyword>
<comment type="subcellular location">
    <subcellularLocation>
        <location evidence="1">Membrane</location>
        <topology evidence="1">Multi-pass membrane protein</topology>
    </subcellularLocation>
</comment>
<dbReference type="PRINTS" id="PR01840">
    <property type="entry name" value="TATCFAMILY"/>
</dbReference>
<dbReference type="EMBL" id="KU892652">
    <property type="protein sequence ID" value="AOV83729.1"/>
    <property type="molecule type" value="Genomic_DNA"/>
</dbReference>
<dbReference type="Pfam" id="PF00902">
    <property type="entry name" value="TatC"/>
    <property type="match status" value="1"/>
</dbReference>
<organism evidence="7">
    <name type="scientific">Kappaphycus alvarezii</name>
    <dbReference type="NCBI Taxonomy" id="38544"/>
    <lineage>
        <taxon>Eukaryota</taxon>
        <taxon>Rhodophyta</taxon>
        <taxon>Florideophyceae</taxon>
        <taxon>Rhodymeniophycidae</taxon>
        <taxon>Gigartinales</taxon>
        <taxon>Solieriaceae</taxon>
        <taxon>Kappaphycus</taxon>
    </lineage>
</organism>
<feature type="transmembrane region" description="Helical" evidence="6">
    <location>
        <begin position="191"/>
        <end position="210"/>
    </location>
</feature>
<dbReference type="GO" id="GO:0065002">
    <property type="term" value="P:intracellular protein transmembrane transport"/>
    <property type="evidence" value="ECO:0007669"/>
    <property type="project" value="TreeGrafter"/>
</dbReference>
<feature type="transmembrane region" description="Helical" evidence="6">
    <location>
        <begin position="73"/>
        <end position="95"/>
    </location>
</feature>
<dbReference type="PROSITE" id="PS01218">
    <property type="entry name" value="TATC"/>
    <property type="match status" value="1"/>
</dbReference>
<feature type="transmembrane region" description="Helical" evidence="6">
    <location>
        <begin position="153"/>
        <end position="179"/>
    </location>
</feature>
<keyword evidence="7" id="KW-0150">Chloroplast</keyword>
<dbReference type="GO" id="GO:0033281">
    <property type="term" value="C:TAT protein transport complex"/>
    <property type="evidence" value="ECO:0007669"/>
    <property type="project" value="TreeGrafter"/>
</dbReference>
<dbReference type="AlphaFoldDB" id="A0A2H4FGB1"/>
<dbReference type="GO" id="GO:0043953">
    <property type="term" value="P:protein transport by the Tat complex"/>
    <property type="evidence" value="ECO:0007669"/>
    <property type="project" value="TreeGrafter"/>
</dbReference>